<name>X1FI02_9ZZZZ</name>
<dbReference type="GO" id="GO:0004803">
    <property type="term" value="F:transposase activity"/>
    <property type="evidence" value="ECO:0007669"/>
    <property type="project" value="InterPro"/>
</dbReference>
<dbReference type="InterPro" id="IPR003346">
    <property type="entry name" value="Transposase_20"/>
</dbReference>
<organism evidence="3">
    <name type="scientific">marine sediment metagenome</name>
    <dbReference type="NCBI Taxonomy" id="412755"/>
    <lineage>
        <taxon>unclassified sequences</taxon>
        <taxon>metagenomes</taxon>
        <taxon>ecological metagenomes</taxon>
    </lineage>
</organism>
<sequence length="176" mass="19644">MRGVVGYIFPELEQYFTDITAKTILAILEACPFPSQIKRLGKSRFVSFLKQKNPRLPRRRAEGIYERTCSSIGITGEEEAVLFEIRLLLNELRDLEQNIARINAKVHAIVGNREDYRLLLTIPGIGPVTASSIITEIGDIANFSSGKQLIKFAGLDLYGSESGISVHTLRHISKRG</sequence>
<reference evidence="3" key="1">
    <citation type="journal article" date="2014" name="Front. Microbiol.">
        <title>High frequency of phylogenetically diverse reductive dehalogenase-homologous genes in deep subseafloor sedimentary metagenomes.</title>
        <authorList>
            <person name="Kawai M."/>
            <person name="Futagami T."/>
            <person name="Toyoda A."/>
            <person name="Takaki Y."/>
            <person name="Nishi S."/>
            <person name="Hori S."/>
            <person name="Arai W."/>
            <person name="Tsubouchi T."/>
            <person name="Morono Y."/>
            <person name="Uchiyama I."/>
            <person name="Ito T."/>
            <person name="Fujiyama A."/>
            <person name="Inagaki F."/>
            <person name="Takami H."/>
        </authorList>
    </citation>
    <scope>NUCLEOTIDE SEQUENCE</scope>
    <source>
        <strain evidence="3">Expedition CK06-06</strain>
    </source>
</reference>
<gene>
    <name evidence="3" type="ORF">S03H2_16991</name>
</gene>
<evidence type="ECO:0000313" key="3">
    <source>
        <dbReference type="EMBL" id="GAH44582.1"/>
    </source>
</evidence>
<dbReference type="GO" id="GO:0003677">
    <property type="term" value="F:DNA binding"/>
    <property type="evidence" value="ECO:0007669"/>
    <property type="project" value="InterPro"/>
</dbReference>
<dbReference type="AlphaFoldDB" id="X1FI02"/>
<feature type="domain" description="Transposase IS116/IS110/IS902 C-terminal" evidence="2">
    <location>
        <begin position="117"/>
        <end position="176"/>
    </location>
</feature>
<dbReference type="InterPro" id="IPR047650">
    <property type="entry name" value="Transpos_IS110"/>
</dbReference>
<dbReference type="PANTHER" id="PTHR33055:SF13">
    <property type="entry name" value="TRANSPOSASE"/>
    <property type="match status" value="1"/>
</dbReference>
<comment type="caution">
    <text evidence="3">The sequence shown here is derived from an EMBL/GenBank/DDBJ whole genome shotgun (WGS) entry which is preliminary data.</text>
</comment>
<dbReference type="EMBL" id="BARU01008732">
    <property type="protein sequence ID" value="GAH44582.1"/>
    <property type="molecule type" value="Genomic_DNA"/>
</dbReference>
<feature type="coiled-coil region" evidence="1">
    <location>
        <begin position="85"/>
        <end position="112"/>
    </location>
</feature>
<evidence type="ECO:0000256" key="1">
    <source>
        <dbReference type="SAM" id="Coils"/>
    </source>
</evidence>
<dbReference type="PANTHER" id="PTHR33055">
    <property type="entry name" value="TRANSPOSASE FOR INSERTION SEQUENCE ELEMENT IS1111A"/>
    <property type="match status" value="1"/>
</dbReference>
<protein>
    <recommendedName>
        <fullName evidence="2">Transposase IS116/IS110/IS902 C-terminal domain-containing protein</fullName>
    </recommendedName>
</protein>
<accession>X1FI02</accession>
<dbReference type="GO" id="GO:0006313">
    <property type="term" value="P:DNA transposition"/>
    <property type="evidence" value="ECO:0007669"/>
    <property type="project" value="InterPro"/>
</dbReference>
<proteinExistence type="predicted"/>
<dbReference type="Pfam" id="PF02371">
    <property type="entry name" value="Transposase_20"/>
    <property type="match status" value="1"/>
</dbReference>
<keyword evidence="1" id="KW-0175">Coiled coil</keyword>
<evidence type="ECO:0000259" key="2">
    <source>
        <dbReference type="Pfam" id="PF02371"/>
    </source>
</evidence>